<evidence type="ECO:0000313" key="3">
    <source>
        <dbReference type="EMBL" id="GAA3646300.1"/>
    </source>
</evidence>
<evidence type="ECO:0000259" key="2">
    <source>
        <dbReference type="Pfam" id="PF00144"/>
    </source>
</evidence>
<dbReference type="InterPro" id="IPR001466">
    <property type="entry name" value="Beta-lactam-related"/>
</dbReference>
<reference evidence="4" key="1">
    <citation type="journal article" date="2019" name="Int. J. Syst. Evol. Microbiol.">
        <title>The Global Catalogue of Microorganisms (GCM) 10K type strain sequencing project: providing services to taxonomists for standard genome sequencing and annotation.</title>
        <authorList>
            <consortium name="The Broad Institute Genomics Platform"/>
            <consortium name="The Broad Institute Genome Sequencing Center for Infectious Disease"/>
            <person name="Wu L."/>
            <person name="Ma J."/>
        </authorList>
    </citation>
    <scope>NUCLEOTIDE SEQUENCE [LARGE SCALE GENOMIC DNA]</scope>
    <source>
        <strain evidence="4">JCM 16904</strain>
    </source>
</reference>
<proteinExistence type="predicted"/>
<evidence type="ECO:0000256" key="1">
    <source>
        <dbReference type="SAM" id="MobiDB-lite"/>
    </source>
</evidence>
<dbReference type="Gene3D" id="3.40.710.10">
    <property type="entry name" value="DD-peptidase/beta-lactamase superfamily"/>
    <property type="match status" value="1"/>
</dbReference>
<feature type="compositionally biased region" description="Polar residues" evidence="1">
    <location>
        <begin position="138"/>
        <end position="149"/>
    </location>
</feature>
<dbReference type="RefSeq" id="WP_344872735.1">
    <property type="nucleotide sequence ID" value="NZ_BAAAZP010000009.1"/>
</dbReference>
<name>A0ABP7B1J1_9ACTN</name>
<gene>
    <name evidence="3" type="ORF">GCM10022224_006310</name>
</gene>
<sequence length="149" mass="15768">MNGPSRAGELDRIAARFSAKPTTSALSVAIERPATGFAWSHGDTARPYFFASVTKLHTTSVIMQLCHERALTLGTRVADLLGDDLLRGLNTYDGHDHGGAITVHDLLAHTSGSPTTSSGSAPAEAACRRTCRTRTAPGPSTTPSRWPAR</sequence>
<accession>A0ABP7B1J1</accession>
<feature type="domain" description="Beta-lactamase-related" evidence="2">
    <location>
        <begin position="48"/>
        <end position="126"/>
    </location>
</feature>
<dbReference type="Pfam" id="PF00144">
    <property type="entry name" value="Beta-lactamase"/>
    <property type="match status" value="1"/>
</dbReference>
<feature type="compositionally biased region" description="Low complexity" evidence="1">
    <location>
        <begin position="112"/>
        <end position="125"/>
    </location>
</feature>
<dbReference type="InterPro" id="IPR012338">
    <property type="entry name" value="Beta-lactam/transpept-like"/>
</dbReference>
<dbReference type="SUPFAM" id="SSF56601">
    <property type="entry name" value="beta-lactamase/transpeptidase-like"/>
    <property type="match status" value="1"/>
</dbReference>
<feature type="region of interest" description="Disordered" evidence="1">
    <location>
        <begin position="112"/>
        <end position="149"/>
    </location>
</feature>
<keyword evidence="4" id="KW-1185">Reference proteome</keyword>
<evidence type="ECO:0000313" key="4">
    <source>
        <dbReference type="Proteomes" id="UP001500902"/>
    </source>
</evidence>
<dbReference type="EMBL" id="BAAAZP010000009">
    <property type="protein sequence ID" value="GAA3646300.1"/>
    <property type="molecule type" value="Genomic_DNA"/>
</dbReference>
<dbReference type="Proteomes" id="UP001500902">
    <property type="component" value="Unassembled WGS sequence"/>
</dbReference>
<organism evidence="3 4">
    <name type="scientific">Nonomuraea antimicrobica</name>
    <dbReference type="NCBI Taxonomy" id="561173"/>
    <lineage>
        <taxon>Bacteria</taxon>
        <taxon>Bacillati</taxon>
        <taxon>Actinomycetota</taxon>
        <taxon>Actinomycetes</taxon>
        <taxon>Streptosporangiales</taxon>
        <taxon>Streptosporangiaceae</taxon>
        <taxon>Nonomuraea</taxon>
    </lineage>
</organism>
<protein>
    <recommendedName>
        <fullName evidence="2">Beta-lactamase-related domain-containing protein</fullName>
    </recommendedName>
</protein>
<comment type="caution">
    <text evidence="3">The sequence shown here is derived from an EMBL/GenBank/DDBJ whole genome shotgun (WGS) entry which is preliminary data.</text>
</comment>